<feature type="transmembrane region" description="Helical" evidence="1">
    <location>
        <begin position="221"/>
        <end position="247"/>
    </location>
</feature>
<proteinExistence type="predicted"/>
<evidence type="ECO:0000256" key="1">
    <source>
        <dbReference type="SAM" id="Phobius"/>
    </source>
</evidence>
<dbReference type="PANTHER" id="PTHR37814">
    <property type="entry name" value="CONSERVED MEMBRANE PROTEIN"/>
    <property type="match status" value="1"/>
</dbReference>
<dbReference type="GeneID" id="82202829"/>
<keyword evidence="3" id="KW-1185">Reference proteome</keyword>
<feature type="transmembrane region" description="Helical" evidence="1">
    <location>
        <begin position="88"/>
        <end position="109"/>
    </location>
</feature>
<evidence type="ECO:0008006" key="4">
    <source>
        <dbReference type="Google" id="ProtNLM"/>
    </source>
</evidence>
<comment type="caution">
    <text evidence="2">The sequence shown here is derived from an EMBL/GenBank/DDBJ whole genome shotgun (WGS) entry which is preliminary data.</text>
</comment>
<dbReference type="InterPro" id="IPR038728">
    <property type="entry name" value="YkvI-like"/>
</dbReference>
<dbReference type="RefSeq" id="WP_075819428.1">
    <property type="nucleotide sequence ID" value="NZ_CAJUTZ010000094.1"/>
</dbReference>
<dbReference type="PANTHER" id="PTHR37814:SF1">
    <property type="entry name" value="MEMBRANE PROTEIN"/>
    <property type="match status" value="1"/>
</dbReference>
<name>A0A1U7NFZ6_9FIRM</name>
<feature type="transmembrane region" description="Helical" evidence="1">
    <location>
        <begin position="185"/>
        <end position="209"/>
    </location>
</feature>
<keyword evidence="1" id="KW-0812">Transmembrane</keyword>
<dbReference type="Proteomes" id="UP000186341">
    <property type="component" value="Unassembled WGS sequence"/>
</dbReference>
<dbReference type="EMBL" id="MPJW01000132">
    <property type="protein sequence ID" value="OLU39566.1"/>
    <property type="molecule type" value="Genomic_DNA"/>
</dbReference>
<keyword evidence="1" id="KW-0472">Membrane</keyword>
<evidence type="ECO:0000313" key="2">
    <source>
        <dbReference type="EMBL" id="OLU39566.1"/>
    </source>
</evidence>
<feature type="transmembrane region" description="Helical" evidence="1">
    <location>
        <begin position="267"/>
        <end position="289"/>
    </location>
</feature>
<gene>
    <name evidence="2" type="ORF">BO222_06395</name>
</gene>
<reference evidence="2 3" key="1">
    <citation type="submission" date="2016-11" db="EMBL/GenBank/DDBJ databases">
        <title>Description of two novel members of the family Erysipelotrichaceae: Ileibacterium lipovorans gen. nov., sp. nov. and Dubosiella newyorkensis, gen. nov., sp. nov.</title>
        <authorList>
            <person name="Cox L.M."/>
            <person name="Sohn J."/>
            <person name="Tyrrell K.L."/>
            <person name="Citron D.M."/>
            <person name="Lawson P.A."/>
            <person name="Patel N.B."/>
            <person name="Iizumi T."/>
            <person name="Perez-Perez G.I."/>
            <person name="Goldstein E.J."/>
            <person name="Blaser M.J."/>
        </authorList>
    </citation>
    <scope>NUCLEOTIDE SEQUENCE [LARGE SCALE GENOMIC DNA]</scope>
    <source>
        <strain evidence="2 3">NYU-BL-A3</strain>
    </source>
</reference>
<accession>A0A1U7NFZ6</accession>
<dbReference type="AlphaFoldDB" id="A0A1U7NFZ6"/>
<feature type="transmembrane region" description="Helical" evidence="1">
    <location>
        <begin position="141"/>
        <end position="165"/>
    </location>
</feature>
<evidence type="ECO:0000313" key="3">
    <source>
        <dbReference type="Proteomes" id="UP000186341"/>
    </source>
</evidence>
<organism evidence="2 3">
    <name type="scientific">Ileibacterium valens</name>
    <dbReference type="NCBI Taxonomy" id="1862668"/>
    <lineage>
        <taxon>Bacteria</taxon>
        <taxon>Bacillati</taxon>
        <taxon>Bacillota</taxon>
        <taxon>Erysipelotrichia</taxon>
        <taxon>Erysipelotrichales</taxon>
        <taxon>Erysipelotrichaceae</taxon>
        <taxon>Ileibacterium</taxon>
    </lineage>
</organism>
<sequence length="438" mass="47890">MSNRKEIFKIAFAYVGVIVGAGLSSGQDILQYFLSFGTPGLIGAAVLGVLNIIFGKIILSLGSCFGAQSHQEVFSHITSPWITRIIDAILIAANFIIGFVMIAGAGSNLQQQFHIPTWMGALICCALIILVSFLDFEKITGILGIFTPIVIVMIALISCVSLMHFDFDFSTLSATASTLASPMPNIFLSVINYFSLCMLTGVSMAFVLGGSILRIDTAKKAGLLGGSMIGLVIMGAAFSMFANIISIKEAEMPMLSLVAKISPVLSGFYALVIFALIFNTAFSLFYADASRFAKGNTRKTRIWMIILVASGYAASFGGFKDLISNLYPILGWLGMIMVLIIAGAWLLNQKRVVQEKYIRRSMVHLFAKKKYMPEYYTAVDQKKLEKLKKLSASPSEKLVSNIKDYGRQLEEQLKHPKAIMNYLKSELPVQETSSFESA</sequence>
<feature type="transmembrane region" description="Helical" evidence="1">
    <location>
        <begin position="115"/>
        <end position="134"/>
    </location>
</feature>
<keyword evidence="1" id="KW-1133">Transmembrane helix</keyword>
<feature type="transmembrane region" description="Helical" evidence="1">
    <location>
        <begin position="42"/>
        <end position="67"/>
    </location>
</feature>
<protein>
    <recommendedName>
        <fullName evidence="4">Membrane protein YkvI</fullName>
    </recommendedName>
</protein>
<feature type="transmembrane region" description="Helical" evidence="1">
    <location>
        <begin position="325"/>
        <end position="347"/>
    </location>
</feature>
<feature type="transmembrane region" description="Helical" evidence="1">
    <location>
        <begin position="301"/>
        <end position="319"/>
    </location>
</feature>